<dbReference type="PANTHER" id="PTHR21192:SF2">
    <property type="entry name" value="NADH DEHYDROGENASE [UBIQUINONE] 1 ALPHA SUBCOMPLEX ASSEMBLY FACTOR 3"/>
    <property type="match status" value="1"/>
</dbReference>
<dbReference type="PANTHER" id="PTHR21192">
    <property type="entry name" value="NUCLEAR PROTEIN E3-3"/>
    <property type="match status" value="1"/>
</dbReference>
<evidence type="ECO:0000313" key="1">
    <source>
        <dbReference type="EMBL" id="SCY57231.1"/>
    </source>
</evidence>
<proteinExistence type="predicted"/>
<dbReference type="SUPFAM" id="SSF64076">
    <property type="entry name" value="MTH938-like"/>
    <property type="match status" value="1"/>
</dbReference>
<organism evidence="1 2">
    <name type="scientific">Thiohalorhabdus denitrificans</name>
    <dbReference type="NCBI Taxonomy" id="381306"/>
    <lineage>
        <taxon>Bacteria</taxon>
        <taxon>Pseudomonadati</taxon>
        <taxon>Pseudomonadota</taxon>
        <taxon>Gammaproteobacteria</taxon>
        <taxon>Thiohalorhabdales</taxon>
        <taxon>Thiohalorhabdaceae</taxon>
        <taxon>Thiohalorhabdus</taxon>
    </lineage>
</organism>
<protein>
    <submittedName>
        <fullName evidence="1">Uncharacterized conserved protein, contains Mth938-like domain</fullName>
    </submittedName>
</protein>
<evidence type="ECO:0000313" key="2">
    <source>
        <dbReference type="Proteomes" id="UP000183104"/>
    </source>
</evidence>
<keyword evidence="2" id="KW-1185">Reference proteome</keyword>
<dbReference type="OrthoDB" id="9800373at2"/>
<sequence>MDFREMQTDGANLVKGYSPGELRINEERYRESLVLFRESLWRGWLPERSADLEARHLEPLAEAGVEVLLIGTGDRLRFPDPAVTAPLVNSRIGVEAMDTPAACRTYNLLMGEDRLVAAALFPTEHSG</sequence>
<reference evidence="2" key="1">
    <citation type="submission" date="2016-10" db="EMBL/GenBank/DDBJ databases">
        <authorList>
            <person name="Varghese N."/>
        </authorList>
    </citation>
    <scope>NUCLEOTIDE SEQUENCE [LARGE SCALE GENOMIC DNA]</scope>
    <source>
        <strain evidence="2">HL 19</strain>
    </source>
</reference>
<dbReference type="STRING" id="381306.AN478_00585"/>
<dbReference type="Proteomes" id="UP000183104">
    <property type="component" value="Unassembled WGS sequence"/>
</dbReference>
<dbReference type="InterPro" id="IPR036748">
    <property type="entry name" value="MTH938-like_sf"/>
</dbReference>
<gene>
    <name evidence="1" type="ORF">SAMN05661077_2554</name>
</gene>
<dbReference type="Pfam" id="PF04430">
    <property type="entry name" value="DUF498"/>
    <property type="match status" value="1"/>
</dbReference>
<dbReference type="RefSeq" id="WP_054964682.1">
    <property type="nucleotide sequence ID" value="NZ_FMUN01000007.1"/>
</dbReference>
<accession>A0A0P9ESL3</accession>
<dbReference type="AlphaFoldDB" id="A0A0P9ESL3"/>
<dbReference type="EMBL" id="FMUN01000007">
    <property type="protein sequence ID" value="SCY57231.1"/>
    <property type="molecule type" value="Genomic_DNA"/>
</dbReference>
<dbReference type="Gene3D" id="3.40.1230.10">
    <property type="entry name" value="MTH938-like"/>
    <property type="match status" value="1"/>
</dbReference>
<name>A0A0P9ESL3_9GAMM</name>
<dbReference type="CDD" id="cd05560">
    <property type="entry name" value="Xcc1710_like"/>
    <property type="match status" value="1"/>
</dbReference>
<dbReference type="InterPro" id="IPR007523">
    <property type="entry name" value="NDUFAF3/AAMDC"/>
</dbReference>